<dbReference type="InterPro" id="IPR051814">
    <property type="entry name" value="NAD(P)H-dep_FMN_reductase"/>
</dbReference>
<name>A0ABS2WKI4_9BACL</name>
<keyword evidence="3 5" id="KW-0560">Oxidoreductase</keyword>
<keyword evidence="6" id="KW-1185">Reference proteome</keyword>
<protein>
    <submittedName>
        <fullName evidence="5">NADPH-dependent FMN reductase</fullName>
        <ecNumber evidence="5">1.5.1.38</ecNumber>
    </submittedName>
</protein>
<accession>A0ABS2WKI4</accession>
<dbReference type="PANTHER" id="PTHR43408">
    <property type="entry name" value="FMN REDUCTASE (NADPH)"/>
    <property type="match status" value="1"/>
</dbReference>
<dbReference type="SUPFAM" id="SSF52218">
    <property type="entry name" value="Flavoproteins"/>
    <property type="match status" value="1"/>
</dbReference>
<feature type="domain" description="NADPH-dependent FMN reductase-like" evidence="4">
    <location>
        <begin position="3"/>
        <end position="142"/>
    </location>
</feature>
<dbReference type="InterPro" id="IPR005025">
    <property type="entry name" value="FMN_Rdtase-like_dom"/>
</dbReference>
<evidence type="ECO:0000259" key="4">
    <source>
        <dbReference type="Pfam" id="PF03358"/>
    </source>
</evidence>
<dbReference type="NCBIfam" id="TIGR03567">
    <property type="entry name" value="FMN_reduc_SsuE"/>
    <property type="match status" value="1"/>
</dbReference>
<evidence type="ECO:0000313" key="6">
    <source>
        <dbReference type="Proteomes" id="UP001177120"/>
    </source>
</evidence>
<comment type="caution">
    <text evidence="5">The sequence shown here is derived from an EMBL/GenBank/DDBJ whole genome shotgun (WGS) entry which is preliminary data.</text>
</comment>
<dbReference type="EC" id="1.5.1.38" evidence="5"/>
<dbReference type="PANTHER" id="PTHR43408:SF1">
    <property type="entry name" value="FMN REDUCTASE (NADPH)"/>
    <property type="match status" value="1"/>
</dbReference>
<evidence type="ECO:0000256" key="3">
    <source>
        <dbReference type="ARBA" id="ARBA00023002"/>
    </source>
</evidence>
<sequence length="197" mass="21469">MAHILILSGSPSKTSRLNGIIQYVQKVLEGKGAQVEWINVSNLPAEDLISARFDSPAIQQANESVEKADAVIVASPVYKASYTGVLKTYLDLLPQKGLAQKVILPLFIGGSIAHLLSIDYALKPVLSVLGARTILAGVYVVDSLVKWNEQGQVELEAEVKQRLDDSLQELLEETDWHAKRRKDEAVGKVAEDVSSHA</sequence>
<dbReference type="InterPro" id="IPR029039">
    <property type="entry name" value="Flavoprotein-like_sf"/>
</dbReference>
<dbReference type="RefSeq" id="WP_205495602.1">
    <property type="nucleotide sequence ID" value="NZ_JAFHAP010000009.1"/>
</dbReference>
<dbReference type="Pfam" id="PF03358">
    <property type="entry name" value="FMN_red"/>
    <property type="match status" value="1"/>
</dbReference>
<dbReference type="GO" id="GO:0052873">
    <property type="term" value="F:FMN reductase (NADPH) activity"/>
    <property type="evidence" value="ECO:0007669"/>
    <property type="project" value="UniProtKB-EC"/>
</dbReference>
<evidence type="ECO:0000313" key="5">
    <source>
        <dbReference type="EMBL" id="MBN2910038.1"/>
    </source>
</evidence>
<dbReference type="Gene3D" id="3.40.50.360">
    <property type="match status" value="1"/>
</dbReference>
<dbReference type="EMBL" id="JAFHAP010000009">
    <property type="protein sequence ID" value="MBN2910038.1"/>
    <property type="molecule type" value="Genomic_DNA"/>
</dbReference>
<reference evidence="5" key="1">
    <citation type="journal article" date="2024" name="Int. J. Syst. Evol. Microbiol.">
        <title>Polycladomyces zharkentensis sp. nov., a novel thermophilic cellulose- and starch-degrading member of the Bacillota from a geothermal aquifer in Kazakhstan.</title>
        <authorList>
            <person name="Mashzhan A."/>
            <person name="Kistaubayeva A."/>
            <person name="Javier-Lopez R."/>
            <person name="Bissenova U."/>
            <person name="Bissenbay A."/>
            <person name="Birkeland N.K."/>
        </authorList>
    </citation>
    <scope>NUCLEOTIDE SEQUENCE</scope>
    <source>
        <strain evidence="5">ZKZ2T</strain>
    </source>
</reference>
<organism evidence="5 6">
    <name type="scientific">Polycladomyces zharkentensis</name>
    <dbReference type="NCBI Taxonomy" id="2807616"/>
    <lineage>
        <taxon>Bacteria</taxon>
        <taxon>Bacillati</taxon>
        <taxon>Bacillota</taxon>
        <taxon>Bacilli</taxon>
        <taxon>Bacillales</taxon>
        <taxon>Thermoactinomycetaceae</taxon>
        <taxon>Polycladomyces</taxon>
    </lineage>
</organism>
<keyword evidence="2" id="KW-0288">FMN</keyword>
<dbReference type="InterPro" id="IPR020048">
    <property type="entry name" value="NADPH-dep_FMN_reduc_SsuE"/>
</dbReference>
<evidence type="ECO:0000256" key="1">
    <source>
        <dbReference type="ARBA" id="ARBA00022630"/>
    </source>
</evidence>
<proteinExistence type="predicted"/>
<keyword evidence="1" id="KW-0285">Flavoprotein</keyword>
<dbReference type="Proteomes" id="UP001177120">
    <property type="component" value="Unassembled WGS sequence"/>
</dbReference>
<evidence type="ECO:0000256" key="2">
    <source>
        <dbReference type="ARBA" id="ARBA00022643"/>
    </source>
</evidence>
<gene>
    <name evidence="5" type="primary">ssuE</name>
    <name evidence="5" type="ORF">JQC72_11045</name>
</gene>